<comment type="caution">
    <text evidence="2">The sequence shown here is derived from an EMBL/GenBank/DDBJ whole genome shotgun (WGS) entry which is preliminary data.</text>
</comment>
<dbReference type="Gene3D" id="3.40.50.1000">
    <property type="entry name" value="HAD superfamily/HAD-like"/>
    <property type="match status" value="1"/>
</dbReference>
<dbReference type="SUPFAM" id="SSF56784">
    <property type="entry name" value="HAD-like"/>
    <property type="match status" value="1"/>
</dbReference>
<accession>A0AA36FQA1</accession>
<proteinExistence type="predicted"/>
<evidence type="ECO:0000313" key="3">
    <source>
        <dbReference type="Proteomes" id="UP001177023"/>
    </source>
</evidence>
<dbReference type="InterPro" id="IPR036412">
    <property type="entry name" value="HAD-like_sf"/>
</dbReference>
<protein>
    <submittedName>
        <fullName evidence="2">Uncharacterized protein</fullName>
    </submittedName>
</protein>
<dbReference type="InterPro" id="IPR023214">
    <property type="entry name" value="HAD_sf"/>
</dbReference>
<reference evidence="2" key="1">
    <citation type="submission" date="2023-06" db="EMBL/GenBank/DDBJ databases">
        <authorList>
            <person name="Delattre M."/>
        </authorList>
    </citation>
    <scope>NUCLEOTIDE SEQUENCE</scope>
    <source>
        <strain evidence="2">AF72</strain>
    </source>
</reference>
<feature type="region of interest" description="Disordered" evidence="1">
    <location>
        <begin position="200"/>
        <end position="219"/>
    </location>
</feature>
<gene>
    <name evidence="2" type="ORF">MSPICULIGERA_LOCUS254</name>
</gene>
<dbReference type="Proteomes" id="UP001177023">
    <property type="component" value="Unassembled WGS sequence"/>
</dbReference>
<evidence type="ECO:0000256" key="1">
    <source>
        <dbReference type="SAM" id="MobiDB-lite"/>
    </source>
</evidence>
<dbReference type="AlphaFoldDB" id="A0AA36FQA1"/>
<feature type="region of interest" description="Disordered" evidence="1">
    <location>
        <begin position="156"/>
        <end position="175"/>
    </location>
</feature>
<name>A0AA36FQA1_9BILA</name>
<evidence type="ECO:0000313" key="2">
    <source>
        <dbReference type="EMBL" id="CAJ0557496.1"/>
    </source>
</evidence>
<sequence length="219" mass="23779">MSPGCNGDGAKFAYWFRASCSRTSDPLSSFAEPEYAGSVRIRDHHRHLHEMVLAGYPAAGRGADGSRSLARHAKFPAPTCDRTAVAAGIEGVELTHSGAPYAWKYARGGRLEATSALAVVRDRLHRRSRKVAAAGDAFNDVAMLTWAGTERLAPANARTEGHRARRPNSAHEQTRTAWRAISKNWLRALVQLLTALGPVPIPTPQSVMNSEKTRSKRSG</sequence>
<keyword evidence="3" id="KW-1185">Reference proteome</keyword>
<dbReference type="EMBL" id="CATQJA010000023">
    <property type="protein sequence ID" value="CAJ0557496.1"/>
    <property type="molecule type" value="Genomic_DNA"/>
</dbReference>
<organism evidence="2 3">
    <name type="scientific">Mesorhabditis spiculigera</name>
    <dbReference type="NCBI Taxonomy" id="96644"/>
    <lineage>
        <taxon>Eukaryota</taxon>
        <taxon>Metazoa</taxon>
        <taxon>Ecdysozoa</taxon>
        <taxon>Nematoda</taxon>
        <taxon>Chromadorea</taxon>
        <taxon>Rhabditida</taxon>
        <taxon>Rhabditina</taxon>
        <taxon>Rhabditomorpha</taxon>
        <taxon>Rhabditoidea</taxon>
        <taxon>Rhabditidae</taxon>
        <taxon>Mesorhabditinae</taxon>
        <taxon>Mesorhabditis</taxon>
    </lineage>
</organism>
<feature type="non-terminal residue" evidence="2">
    <location>
        <position position="219"/>
    </location>
</feature>